<evidence type="ECO:0000256" key="8">
    <source>
        <dbReference type="ARBA" id="ARBA00023136"/>
    </source>
</evidence>
<keyword evidence="3 9" id="KW-0808">Transferase</keyword>
<dbReference type="SUPFAM" id="SSF111331">
    <property type="entry name" value="NAD kinase/diacylglycerol kinase-like"/>
    <property type="match status" value="1"/>
</dbReference>
<dbReference type="Gene3D" id="3.40.50.10330">
    <property type="entry name" value="Probable inorganic polyphosphate/atp-NAD kinase, domain 1"/>
    <property type="match status" value="1"/>
</dbReference>
<dbReference type="Pfam" id="PF00781">
    <property type="entry name" value="DAGK_cat"/>
    <property type="match status" value="1"/>
</dbReference>
<evidence type="ECO:0000256" key="5">
    <source>
        <dbReference type="ARBA" id="ARBA00022771"/>
    </source>
</evidence>
<dbReference type="EC" id="2.7.1.107" evidence="9"/>
<dbReference type="PANTHER" id="PTHR11255:SF54">
    <property type="entry name" value="DIACYLGLYCEROL KINASE THETA"/>
    <property type="match status" value="1"/>
</dbReference>
<keyword evidence="8" id="KW-0472">Membrane</keyword>
<accession>A0A6B2LA98</accession>
<evidence type="ECO:0000256" key="2">
    <source>
        <dbReference type="ARBA" id="ARBA00009280"/>
    </source>
</evidence>
<evidence type="ECO:0000256" key="4">
    <source>
        <dbReference type="ARBA" id="ARBA00022741"/>
    </source>
</evidence>
<reference evidence="11" key="1">
    <citation type="journal article" date="2020" name="J. Eukaryot. Microbiol.">
        <title>De novo Sequencing, Assembly and Annotation of the Transcriptome for the Free-Living Testate Amoeba Arcella intermedia.</title>
        <authorList>
            <person name="Ribeiro G.M."/>
            <person name="Porfirio-Sousa A.L."/>
            <person name="Maurer-Alcala X.X."/>
            <person name="Katz L.A."/>
            <person name="Lahr D.J.G."/>
        </authorList>
    </citation>
    <scope>NUCLEOTIDE SEQUENCE</scope>
</reference>
<comment type="similarity">
    <text evidence="2 9">Belongs to the eukaryotic diacylglycerol kinase family.</text>
</comment>
<dbReference type="GO" id="GO:0004143">
    <property type="term" value="F:ATP-dependent diacylglycerol kinase activity"/>
    <property type="evidence" value="ECO:0007669"/>
    <property type="project" value="UniProtKB-EC"/>
</dbReference>
<dbReference type="InterPro" id="IPR001206">
    <property type="entry name" value="Diacylglycerol_kinase_cat_dom"/>
</dbReference>
<keyword evidence="5" id="KW-0862">Zinc</keyword>
<comment type="catalytic activity">
    <reaction evidence="9">
        <text>a 1,2-diacyl-sn-glycerol + ATP = a 1,2-diacyl-sn-glycero-3-phosphate + ADP + H(+)</text>
        <dbReference type="Rhea" id="RHEA:10272"/>
        <dbReference type="ChEBI" id="CHEBI:15378"/>
        <dbReference type="ChEBI" id="CHEBI:17815"/>
        <dbReference type="ChEBI" id="CHEBI:30616"/>
        <dbReference type="ChEBI" id="CHEBI:58608"/>
        <dbReference type="ChEBI" id="CHEBI:456216"/>
        <dbReference type="EC" id="2.7.1.107"/>
    </reaction>
</comment>
<dbReference type="PROSITE" id="PS50146">
    <property type="entry name" value="DAGK"/>
    <property type="match status" value="1"/>
</dbReference>
<name>A0A6B2LA98_9EUKA</name>
<keyword evidence="6 9" id="KW-0418">Kinase</keyword>
<evidence type="ECO:0000256" key="9">
    <source>
        <dbReference type="RuleBase" id="RU361128"/>
    </source>
</evidence>
<dbReference type="SMART" id="SM00045">
    <property type="entry name" value="DAGKa"/>
    <property type="match status" value="1"/>
</dbReference>
<keyword evidence="4 9" id="KW-0547">Nucleotide-binding</keyword>
<proteinExistence type="inferred from homology"/>
<protein>
    <recommendedName>
        <fullName evidence="9">Diacylglycerol kinase</fullName>
        <shortName evidence="9">DAG kinase</shortName>
        <ecNumber evidence="9">2.7.1.107</ecNumber>
    </recommendedName>
</protein>
<dbReference type="GO" id="GO:0005524">
    <property type="term" value="F:ATP binding"/>
    <property type="evidence" value="ECO:0007669"/>
    <property type="project" value="UniProtKB-KW"/>
</dbReference>
<comment type="subcellular location">
    <subcellularLocation>
        <location evidence="1">Membrane</location>
    </subcellularLocation>
</comment>
<dbReference type="InterPro" id="IPR016064">
    <property type="entry name" value="NAD/diacylglycerol_kinase_sf"/>
</dbReference>
<dbReference type="InterPro" id="IPR017438">
    <property type="entry name" value="ATP-NAD_kinase_N"/>
</dbReference>
<evidence type="ECO:0000256" key="3">
    <source>
        <dbReference type="ARBA" id="ARBA00022679"/>
    </source>
</evidence>
<evidence type="ECO:0000256" key="6">
    <source>
        <dbReference type="ARBA" id="ARBA00022777"/>
    </source>
</evidence>
<sequence length="321" mass="35440">MIVFVNKKSGKKGGQYFADLLKEVIPPHHIIDLMQTPLGPHKGFPHLNQDSKIICCGGDGTASWVISALQAQSMKNPIGIFPLGTGNDLSKVLGWPIKEEGYFEQPKPNRQHQDLQYLSQSLSKFLEAKTVLLDSWLLQTDNQKPTPFFNYFSIGFDSRIAWEFHKMREEKGDLFVAQKSNYIAATLKVKKQRDVKEYASLQVDGKEVPLSKGIRSLLFLNIPSYASGSNPWGGSLGSWARQDYSDGVLEVIGLKGAKQMALIQAGLAKGERIAQGASATLKVFDDAETIYAQTDGEPWALPLQCTLQLAHSGQSPMLSLT</sequence>
<dbReference type="Pfam" id="PF00609">
    <property type="entry name" value="DAGK_acc"/>
    <property type="match status" value="1"/>
</dbReference>
<dbReference type="SMART" id="SM00046">
    <property type="entry name" value="DAGKc"/>
    <property type="match status" value="1"/>
</dbReference>
<evidence type="ECO:0000256" key="7">
    <source>
        <dbReference type="ARBA" id="ARBA00022840"/>
    </source>
</evidence>
<dbReference type="InterPro" id="IPR000756">
    <property type="entry name" value="Diacylglycerol_kin_accessory"/>
</dbReference>
<evidence type="ECO:0000313" key="11">
    <source>
        <dbReference type="EMBL" id="NDV33861.1"/>
    </source>
</evidence>
<dbReference type="GO" id="GO:0008270">
    <property type="term" value="F:zinc ion binding"/>
    <property type="evidence" value="ECO:0007669"/>
    <property type="project" value="UniProtKB-KW"/>
</dbReference>
<dbReference type="InterPro" id="IPR037607">
    <property type="entry name" value="DGK"/>
</dbReference>
<feature type="domain" description="DAGKc" evidence="10">
    <location>
        <begin position="1"/>
        <end position="142"/>
    </location>
</feature>
<evidence type="ECO:0000256" key="1">
    <source>
        <dbReference type="ARBA" id="ARBA00004370"/>
    </source>
</evidence>
<keyword evidence="5" id="KW-0863">Zinc-finger</keyword>
<dbReference type="EMBL" id="GIBP01004892">
    <property type="protein sequence ID" value="NDV33861.1"/>
    <property type="molecule type" value="Transcribed_RNA"/>
</dbReference>
<dbReference type="GO" id="GO:0007200">
    <property type="term" value="P:phospholipase C-activating G protein-coupled receptor signaling pathway"/>
    <property type="evidence" value="ECO:0007669"/>
    <property type="project" value="InterPro"/>
</dbReference>
<evidence type="ECO:0000259" key="10">
    <source>
        <dbReference type="PROSITE" id="PS50146"/>
    </source>
</evidence>
<dbReference type="AlphaFoldDB" id="A0A6B2LA98"/>
<dbReference type="PANTHER" id="PTHR11255">
    <property type="entry name" value="DIACYLGLYCEROL KINASE"/>
    <property type="match status" value="1"/>
</dbReference>
<dbReference type="GO" id="GO:0016020">
    <property type="term" value="C:membrane"/>
    <property type="evidence" value="ECO:0007669"/>
    <property type="project" value="UniProtKB-SubCell"/>
</dbReference>
<keyword evidence="7 9" id="KW-0067">ATP-binding</keyword>
<organism evidence="11">
    <name type="scientific">Arcella intermedia</name>
    <dbReference type="NCBI Taxonomy" id="1963864"/>
    <lineage>
        <taxon>Eukaryota</taxon>
        <taxon>Amoebozoa</taxon>
        <taxon>Tubulinea</taxon>
        <taxon>Elardia</taxon>
        <taxon>Arcellinida</taxon>
        <taxon>Sphaerothecina</taxon>
        <taxon>Arcellidae</taxon>
        <taxon>Arcella</taxon>
    </lineage>
</organism>
<dbReference type="Gene3D" id="2.60.200.40">
    <property type="match status" value="1"/>
</dbReference>
<keyword evidence="5" id="KW-0479">Metal-binding</keyword>